<dbReference type="Pfam" id="PF02517">
    <property type="entry name" value="Rce1-like"/>
    <property type="match status" value="1"/>
</dbReference>
<evidence type="ECO:0000259" key="2">
    <source>
        <dbReference type="Pfam" id="PF02517"/>
    </source>
</evidence>
<sequence length="83" mass="9427">SPLVEEIVLRLMLLTYLLTIFEPLTAIIISTTIYMIYADLVYGPPFIAEALVTGILFGFAFLEVGIIPVLIAHFLYRPIRIIW</sequence>
<feature type="non-terminal residue" evidence="3">
    <location>
        <position position="1"/>
    </location>
</feature>
<keyword evidence="3" id="KW-0378">Hydrolase</keyword>
<feature type="domain" description="CAAX prenyl protease 2/Lysostaphin resistance protein A-like" evidence="2">
    <location>
        <begin position="2"/>
        <end position="76"/>
    </location>
</feature>
<dbReference type="GO" id="GO:0008237">
    <property type="term" value="F:metallopeptidase activity"/>
    <property type="evidence" value="ECO:0007669"/>
    <property type="project" value="UniProtKB-KW"/>
</dbReference>
<keyword evidence="1" id="KW-0812">Transmembrane</keyword>
<keyword evidence="1" id="KW-1133">Transmembrane helix</keyword>
<dbReference type="Proteomes" id="UP000646946">
    <property type="component" value="Unassembled WGS sequence"/>
</dbReference>
<protein>
    <submittedName>
        <fullName evidence="3">CPBP family intramembrane metalloprotease</fullName>
    </submittedName>
</protein>
<evidence type="ECO:0000313" key="4">
    <source>
        <dbReference type="Proteomes" id="UP000646946"/>
    </source>
</evidence>
<keyword evidence="1" id="KW-0472">Membrane</keyword>
<reference evidence="3 4" key="1">
    <citation type="journal article" name="Nat. Commun.">
        <title>Undinarchaeota illuminate DPANN phylogeny and the impact of gene transfer on archaeal evolution.</title>
        <authorList>
            <person name="Dombrowski N."/>
            <person name="Williams T.A."/>
            <person name="Sun J."/>
            <person name="Woodcroft B.J."/>
            <person name="Lee J.H."/>
            <person name="Minh B.Q."/>
            <person name="Rinke C."/>
            <person name="Spang A."/>
        </authorList>
    </citation>
    <scope>NUCLEOTIDE SEQUENCE [LARGE SCALE GENOMIC DNA]</scope>
    <source>
        <strain evidence="3">MAG_bin1129</strain>
    </source>
</reference>
<dbReference type="AlphaFoldDB" id="A0A832XI51"/>
<name>A0A832XI51_9ARCH</name>
<dbReference type="GO" id="GO:0004175">
    <property type="term" value="F:endopeptidase activity"/>
    <property type="evidence" value="ECO:0007669"/>
    <property type="project" value="UniProtKB-ARBA"/>
</dbReference>
<dbReference type="InterPro" id="IPR003675">
    <property type="entry name" value="Rce1/LyrA-like_dom"/>
</dbReference>
<evidence type="ECO:0000313" key="3">
    <source>
        <dbReference type="EMBL" id="HIK00276.1"/>
    </source>
</evidence>
<dbReference type="EMBL" id="DVAB01000018">
    <property type="protein sequence ID" value="HIK00276.1"/>
    <property type="molecule type" value="Genomic_DNA"/>
</dbReference>
<feature type="transmembrane region" description="Helical" evidence="1">
    <location>
        <begin position="50"/>
        <end position="76"/>
    </location>
</feature>
<evidence type="ECO:0000256" key="1">
    <source>
        <dbReference type="SAM" id="Phobius"/>
    </source>
</evidence>
<feature type="transmembrane region" description="Helical" evidence="1">
    <location>
        <begin position="12"/>
        <end position="38"/>
    </location>
</feature>
<comment type="caution">
    <text evidence="3">The sequence shown here is derived from an EMBL/GenBank/DDBJ whole genome shotgun (WGS) entry which is preliminary data.</text>
</comment>
<organism evidence="3 4">
    <name type="scientific">Candidatus Naiadarchaeum limnaeum</name>
    <dbReference type="NCBI Taxonomy" id="2756139"/>
    <lineage>
        <taxon>Archaea</taxon>
        <taxon>Candidatus Undinarchaeota</taxon>
        <taxon>Candidatus Undinarchaeia</taxon>
        <taxon>Candidatus Naiadarchaeales</taxon>
        <taxon>Candidatus Naiadarchaeaceae</taxon>
        <taxon>Candidatus Naiadarchaeum</taxon>
    </lineage>
</organism>
<dbReference type="GO" id="GO:0080120">
    <property type="term" value="P:CAAX-box protein maturation"/>
    <property type="evidence" value="ECO:0007669"/>
    <property type="project" value="UniProtKB-ARBA"/>
</dbReference>
<keyword evidence="3" id="KW-0482">Metalloprotease</keyword>
<dbReference type="GO" id="GO:0006508">
    <property type="term" value="P:proteolysis"/>
    <property type="evidence" value="ECO:0007669"/>
    <property type="project" value="UniProtKB-KW"/>
</dbReference>
<keyword evidence="3" id="KW-0645">Protease</keyword>
<accession>A0A832XI51</accession>
<gene>
    <name evidence="3" type="ORF">H1016_01920</name>
</gene>
<keyword evidence="4" id="KW-1185">Reference proteome</keyword>
<proteinExistence type="predicted"/>